<dbReference type="RefSeq" id="XP_037213520.1">
    <property type="nucleotide sequence ID" value="XM_037369964.1"/>
</dbReference>
<dbReference type="InterPro" id="IPR039298">
    <property type="entry name" value="ACOT13"/>
</dbReference>
<dbReference type="Pfam" id="PF03061">
    <property type="entry name" value="4HBT"/>
    <property type="match status" value="1"/>
</dbReference>
<sequence length="160" mass="16429">MESSNSENPPATKPSSDAQVLSHVQTVLTNYLTSSPIYQLLLSSVILTAATTGLQSVLCLILGPPFIAVLTVLHGSLSATIIDLVGGLVVASAGSAKTGVSTDMHISFVGTAREGDTLFIEGSAERVGSTLAFARVTIEKEDEAGGRAVVAAGSHTKYVK</sequence>
<name>A0A8H6RZD4_9AGAR</name>
<protein>
    <submittedName>
        <fullName evidence="4">4HBT domain-containing protein</fullName>
    </submittedName>
</protein>
<dbReference type="Proteomes" id="UP000636479">
    <property type="component" value="Unassembled WGS sequence"/>
</dbReference>
<dbReference type="InterPro" id="IPR006683">
    <property type="entry name" value="Thioestr_dom"/>
</dbReference>
<keyword evidence="2" id="KW-0472">Membrane</keyword>
<keyword evidence="2" id="KW-0812">Transmembrane</keyword>
<evidence type="ECO:0000313" key="4">
    <source>
        <dbReference type="EMBL" id="KAF7289791.1"/>
    </source>
</evidence>
<feature type="transmembrane region" description="Helical" evidence="2">
    <location>
        <begin position="37"/>
        <end position="62"/>
    </location>
</feature>
<dbReference type="AlphaFoldDB" id="A0A8H6RZD4"/>
<organism evidence="4 5">
    <name type="scientific">Mycena indigotica</name>
    <dbReference type="NCBI Taxonomy" id="2126181"/>
    <lineage>
        <taxon>Eukaryota</taxon>
        <taxon>Fungi</taxon>
        <taxon>Dikarya</taxon>
        <taxon>Basidiomycota</taxon>
        <taxon>Agaricomycotina</taxon>
        <taxon>Agaricomycetes</taxon>
        <taxon>Agaricomycetidae</taxon>
        <taxon>Agaricales</taxon>
        <taxon>Marasmiineae</taxon>
        <taxon>Mycenaceae</taxon>
        <taxon>Mycena</taxon>
    </lineage>
</organism>
<dbReference type="GO" id="GO:0047617">
    <property type="term" value="F:fatty acyl-CoA hydrolase activity"/>
    <property type="evidence" value="ECO:0007669"/>
    <property type="project" value="InterPro"/>
</dbReference>
<gene>
    <name evidence="4" type="ORF">MIND_01353300</name>
</gene>
<proteinExistence type="inferred from homology"/>
<comment type="similarity">
    <text evidence="1">Belongs to the thioesterase PaaI family.</text>
</comment>
<dbReference type="GeneID" id="59352480"/>
<comment type="caution">
    <text evidence="4">The sequence shown here is derived from an EMBL/GenBank/DDBJ whole genome shotgun (WGS) entry which is preliminary data.</text>
</comment>
<dbReference type="PANTHER" id="PTHR21660">
    <property type="entry name" value="THIOESTERASE SUPERFAMILY MEMBER-RELATED"/>
    <property type="match status" value="1"/>
</dbReference>
<dbReference type="OrthoDB" id="46529at2759"/>
<evidence type="ECO:0000313" key="5">
    <source>
        <dbReference type="Proteomes" id="UP000636479"/>
    </source>
</evidence>
<feature type="transmembrane region" description="Helical" evidence="2">
    <location>
        <begin position="69"/>
        <end position="91"/>
    </location>
</feature>
<evidence type="ECO:0000256" key="1">
    <source>
        <dbReference type="ARBA" id="ARBA00008324"/>
    </source>
</evidence>
<keyword evidence="5" id="KW-1185">Reference proteome</keyword>
<dbReference type="SUPFAM" id="SSF54637">
    <property type="entry name" value="Thioesterase/thiol ester dehydrase-isomerase"/>
    <property type="match status" value="1"/>
</dbReference>
<evidence type="ECO:0000256" key="2">
    <source>
        <dbReference type="SAM" id="Phobius"/>
    </source>
</evidence>
<dbReference type="EMBL" id="JACAZF010000016">
    <property type="protein sequence ID" value="KAF7289791.1"/>
    <property type="molecule type" value="Genomic_DNA"/>
</dbReference>
<dbReference type="PANTHER" id="PTHR21660:SF11">
    <property type="entry name" value="FAMILY PROTEIN, PUTATIVE (AFU_ORTHOLOGUE AFUA_4G04355)-RELATED"/>
    <property type="match status" value="1"/>
</dbReference>
<evidence type="ECO:0000259" key="3">
    <source>
        <dbReference type="Pfam" id="PF03061"/>
    </source>
</evidence>
<feature type="domain" description="Thioesterase" evidence="3">
    <location>
        <begin position="72"/>
        <end position="143"/>
    </location>
</feature>
<keyword evidence="2" id="KW-1133">Transmembrane helix</keyword>
<dbReference type="CDD" id="cd03443">
    <property type="entry name" value="PaaI_thioesterase"/>
    <property type="match status" value="1"/>
</dbReference>
<dbReference type="Gene3D" id="3.10.129.10">
    <property type="entry name" value="Hotdog Thioesterase"/>
    <property type="match status" value="1"/>
</dbReference>
<accession>A0A8H6RZD4</accession>
<reference evidence="4" key="1">
    <citation type="submission" date="2020-05" db="EMBL/GenBank/DDBJ databases">
        <title>Mycena genomes resolve the evolution of fungal bioluminescence.</title>
        <authorList>
            <person name="Tsai I.J."/>
        </authorList>
    </citation>
    <scope>NUCLEOTIDE SEQUENCE</scope>
    <source>
        <strain evidence="4">171206Taipei</strain>
    </source>
</reference>
<dbReference type="InterPro" id="IPR029069">
    <property type="entry name" value="HotDog_dom_sf"/>
</dbReference>